<keyword evidence="6" id="KW-1185">Reference proteome</keyword>
<evidence type="ECO:0000256" key="1">
    <source>
        <dbReference type="ARBA" id="ARBA00023015"/>
    </source>
</evidence>
<name>A0A0E3Q0K4_9EURY</name>
<dbReference type="Gene3D" id="1.10.10.10">
    <property type="entry name" value="Winged helix-like DNA-binding domain superfamily/Winged helix DNA-binding domain"/>
    <property type="match status" value="1"/>
</dbReference>
<dbReference type="SMART" id="SM00418">
    <property type="entry name" value="HTH_ARSR"/>
    <property type="match status" value="1"/>
</dbReference>
<dbReference type="RefSeq" id="WP_048117425.1">
    <property type="nucleotide sequence ID" value="NZ_CP009520.1"/>
</dbReference>
<gene>
    <name evidence="5" type="ORF">MSVAZ_0389</name>
</gene>
<dbReference type="PRINTS" id="PR00778">
    <property type="entry name" value="HTHARSR"/>
</dbReference>
<protein>
    <submittedName>
        <fullName evidence="5">Transcriptional regulator, ArsR family</fullName>
    </submittedName>
</protein>
<keyword evidence="3" id="KW-0804">Transcription</keyword>
<dbReference type="Proteomes" id="UP000033096">
    <property type="component" value="Chromosome"/>
</dbReference>
<keyword evidence="1" id="KW-0805">Transcription regulation</keyword>
<evidence type="ECO:0000256" key="2">
    <source>
        <dbReference type="ARBA" id="ARBA00023125"/>
    </source>
</evidence>
<dbReference type="PROSITE" id="PS50987">
    <property type="entry name" value="HTH_ARSR_2"/>
    <property type="match status" value="1"/>
</dbReference>
<evidence type="ECO:0000259" key="4">
    <source>
        <dbReference type="PROSITE" id="PS50987"/>
    </source>
</evidence>
<dbReference type="HOGENOM" id="CLU_097806_3_1_2"/>
<dbReference type="GO" id="GO:0003677">
    <property type="term" value="F:DNA binding"/>
    <property type="evidence" value="ECO:0007669"/>
    <property type="project" value="UniProtKB-KW"/>
</dbReference>
<dbReference type="PANTHER" id="PTHR33154:SF18">
    <property type="entry name" value="ARSENICAL RESISTANCE OPERON REPRESSOR"/>
    <property type="match status" value="1"/>
</dbReference>
<dbReference type="STRING" id="1434123.MSVAZ_0389"/>
<dbReference type="SUPFAM" id="SSF46785">
    <property type="entry name" value="Winged helix' DNA-binding domain"/>
    <property type="match status" value="1"/>
</dbReference>
<dbReference type="EMBL" id="CP009520">
    <property type="protein sequence ID" value="AKB42658.1"/>
    <property type="molecule type" value="Genomic_DNA"/>
</dbReference>
<dbReference type="InterPro" id="IPR011991">
    <property type="entry name" value="ArsR-like_HTH"/>
</dbReference>
<dbReference type="PANTHER" id="PTHR33154">
    <property type="entry name" value="TRANSCRIPTIONAL REGULATOR, ARSR FAMILY"/>
    <property type="match status" value="1"/>
</dbReference>
<dbReference type="InterPro" id="IPR051081">
    <property type="entry name" value="HTH_MetalResp_TranReg"/>
</dbReference>
<reference evidence="5 6" key="1">
    <citation type="submission" date="2014-07" db="EMBL/GenBank/DDBJ databases">
        <title>Methanogenic archaea and the global carbon cycle.</title>
        <authorList>
            <person name="Henriksen J.R."/>
            <person name="Luke J."/>
            <person name="Reinhart S."/>
            <person name="Benedict M.N."/>
            <person name="Youngblut N.D."/>
            <person name="Metcalf M.E."/>
            <person name="Whitaker R.J."/>
            <person name="Metcalf W.W."/>
        </authorList>
    </citation>
    <scope>NUCLEOTIDE SEQUENCE [LARGE SCALE GENOMIC DNA]</scope>
    <source>
        <strain evidence="5 6">Z-761</strain>
    </source>
</reference>
<proteinExistence type="predicted"/>
<dbReference type="AlphaFoldDB" id="A0A0E3Q0K4"/>
<dbReference type="Pfam" id="PF01022">
    <property type="entry name" value="HTH_5"/>
    <property type="match status" value="1"/>
</dbReference>
<evidence type="ECO:0000256" key="3">
    <source>
        <dbReference type="ARBA" id="ARBA00023163"/>
    </source>
</evidence>
<dbReference type="KEGG" id="mvc:MSVAZ_0389"/>
<dbReference type="NCBIfam" id="NF033788">
    <property type="entry name" value="HTH_metalloreg"/>
    <property type="match status" value="1"/>
</dbReference>
<evidence type="ECO:0000313" key="6">
    <source>
        <dbReference type="Proteomes" id="UP000033096"/>
    </source>
</evidence>
<sequence>MDIVYILKALADENRIRILNLLKNRELCVCDIEAVLGIKQSNTSRHLNKLKVAGIIVSVKKSQWVYYQLNDSTFQKFPFLSIIIGYEVEKINVCKDDLVLLEKLKASDRCCE</sequence>
<dbReference type="InterPro" id="IPR036390">
    <property type="entry name" value="WH_DNA-bd_sf"/>
</dbReference>
<dbReference type="CDD" id="cd00090">
    <property type="entry name" value="HTH_ARSR"/>
    <property type="match status" value="1"/>
</dbReference>
<organism evidence="5 6">
    <name type="scientific">Methanosarcina vacuolata Z-761</name>
    <dbReference type="NCBI Taxonomy" id="1434123"/>
    <lineage>
        <taxon>Archaea</taxon>
        <taxon>Methanobacteriati</taxon>
        <taxon>Methanobacteriota</taxon>
        <taxon>Stenosarchaea group</taxon>
        <taxon>Methanomicrobia</taxon>
        <taxon>Methanosarcinales</taxon>
        <taxon>Methanosarcinaceae</taxon>
        <taxon>Methanosarcina</taxon>
    </lineage>
</organism>
<feature type="domain" description="HTH arsR-type" evidence="4">
    <location>
        <begin position="1"/>
        <end position="89"/>
    </location>
</feature>
<evidence type="ECO:0000313" key="5">
    <source>
        <dbReference type="EMBL" id="AKB42658.1"/>
    </source>
</evidence>
<dbReference type="InterPro" id="IPR036388">
    <property type="entry name" value="WH-like_DNA-bd_sf"/>
</dbReference>
<dbReference type="GeneID" id="24808753"/>
<keyword evidence="2" id="KW-0238">DNA-binding</keyword>
<dbReference type="GO" id="GO:0003700">
    <property type="term" value="F:DNA-binding transcription factor activity"/>
    <property type="evidence" value="ECO:0007669"/>
    <property type="project" value="InterPro"/>
</dbReference>
<dbReference type="PATRIC" id="fig|1434123.4.peg.410"/>
<dbReference type="InterPro" id="IPR001845">
    <property type="entry name" value="HTH_ArsR_DNA-bd_dom"/>
</dbReference>
<accession>A0A0E3Q0K4</accession>